<dbReference type="PANTHER" id="PTHR47572:SF4">
    <property type="entry name" value="LACTONASE DRP35"/>
    <property type="match status" value="1"/>
</dbReference>
<gene>
    <name evidence="3" type="ordered locus">Saro_1002</name>
</gene>
<dbReference type="Proteomes" id="UP000009134">
    <property type="component" value="Chromosome"/>
</dbReference>
<sequence length="295" mass="31129">MPHTVRTLAEGLTFGEGPRWRADDRGGRLWFSDFFSQSIRSVGMDGDVAVELELDDRPSGLGWMPDGSLLFVAMNSREVRRRGPDGTVALHADLSGVASHTCNDMVVDADGGAWVGNFGVDFAELMHRSFADVAADPPLADLARVAPDGTATVAARGMAFANGSVITPDGRTLIVAESLGRRLTAFDIAPDGSLSNRRTWADTPSRSPDGIALDAEGAVWFANAFAGECVRIAEGGEVLDVVETGARNCYACMLGGPEGRHLFMLVADTVEPDAGVLPTGAILVTEVEVSRAGRP</sequence>
<dbReference type="Gene3D" id="2.120.10.30">
    <property type="entry name" value="TolB, C-terminal domain"/>
    <property type="match status" value="1"/>
</dbReference>
<evidence type="ECO:0000256" key="1">
    <source>
        <dbReference type="ARBA" id="ARBA00022801"/>
    </source>
</evidence>
<protein>
    <submittedName>
        <fullName evidence="3">Gluconolactonase</fullName>
        <ecNumber evidence="3">3.1.1.17</ecNumber>
    </submittedName>
</protein>
<evidence type="ECO:0000259" key="2">
    <source>
        <dbReference type="Pfam" id="PF08450"/>
    </source>
</evidence>
<dbReference type="PANTHER" id="PTHR47572">
    <property type="entry name" value="LIPOPROTEIN-RELATED"/>
    <property type="match status" value="1"/>
</dbReference>
<feature type="domain" description="SMP-30/Gluconolactonase/LRE-like region" evidence="2">
    <location>
        <begin position="14"/>
        <end position="267"/>
    </location>
</feature>
<dbReference type="EMBL" id="CP000248">
    <property type="protein sequence ID" value="ABD25447.1"/>
    <property type="molecule type" value="Genomic_DNA"/>
</dbReference>
<reference evidence="4" key="1">
    <citation type="submission" date="2006-01" db="EMBL/GenBank/DDBJ databases">
        <title>Complete sequence of Novosphingobium aromaticivorans DSM 12444.</title>
        <authorList>
            <consortium name="US DOE Joint Genome Institute"/>
            <person name="Copeland A."/>
            <person name="Lucas S."/>
            <person name="Lapidus A."/>
            <person name="Barry K."/>
            <person name="Detter J.C."/>
            <person name="Glavina T."/>
            <person name="Hammon N."/>
            <person name="Israni S."/>
            <person name="Pitluck S."/>
            <person name="Chain P."/>
            <person name="Malfatti S."/>
            <person name="Shin M."/>
            <person name="Vergez L."/>
            <person name="Schmutz J."/>
            <person name="Larimer F."/>
            <person name="Land M."/>
            <person name="Kyrpides N."/>
            <person name="Ivanova N."/>
            <person name="Fredrickson J."/>
            <person name="Balkwill D."/>
            <person name="Romine M.F."/>
            <person name="Richardson P."/>
        </authorList>
    </citation>
    <scope>NUCLEOTIDE SEQUENCE [LARGE SCALE GENOMIC DNA]</scope>
    <source>
        <strain evidence="4">ATCC 700278 / DSM 12444 / CCUG 56034 / CIP 105152 / NBRC 16084 / F199</strain>
    </source>
</reference>
<evidence type="ECO:0000313" key="3">
    <source>
        <dbReference type="EMBL" id="ABD25447.1"/>
    </source>
</evidence>
<keyword evidence="4" id="KW-1185">Reference proteome</keyword>
<dbReference type="InterPro" id="IPR013658">
    <property type="entry name" value="SGL"/>
</dbReference>
<dbReference type="eggNOG" id="COG3386">
    <property type="taxonomic scope" value="Bacteria"/>
</dbReference>
<proteinExistence type="predicted"/>
<dbReference type="RefSeq" id="WP_011444661.1">
    <property type="nucleotide sequence ID" value="NC_007794.1"/>
</dbReference>
<organism evidence="3 4">
    <name type="scientific">Novosphingobium aromaticivorans (strain ATCC 700278 / DSM 12444 / CCUG 56034 / CIP 105152 / NBRC 16084 / F199)</name>
    <dbReference type="NCBI Taxonomy" id="279238"/>
    <lineage>
        <taxon>Bacteria</taxon>
        <taxon>Pseudomonadati</taxon>
        <taxon>Pseudomonadota</taxon>
        <taxon>Alphaproteobacteria</taxon>
        <taxon>Sphingomonadales</taxon>
        <taxon>Sphingomonadaceae</taxon>
        <taxon>Novosphingobium</taxon>
    </lineage>
</organism>
<dbReference type="Pfam" id="PF08450">
    <property type="entry name" value="SGL"/>
    <property type="match status" value="1"/>
</dbReference>
<dbReference type="EC" id="3.1.1.17" evidence="3"/>
<evidence type="ECO:0000313" key="4">
    <source>
        <dbReference type="Proteomes" id="UP000009134"/>
    </source>
</evidence>
<dbReference type="SUPFAM" id="SSF63829">
    <property type="entry name" value="Calcium-dependent phosphotriesterase"/>
    <property type="match status" value="1"/>
</dbReference>
<dbReference type="HOGENOM" id="CLU_036110_4_0_5"/>
<dbReference type="InterPro" id="IPR011042">
    <property type="entry name" value="6-blade_b-propeller_TolB-like"/>
</dbReference>
<accession>Q2G9M6</accession>
<dbReference type="InterPro" id="IPR051262">
    <property type="entry name" value="SMP-30/CGR1_Lactonase"/>
</dbReference>
<dbReference type="GO" id="GO:0004341">
    <property type="term" value="F:gluconolactonase activity"/>
    <property type="evidence" value="ECO:0007669"/>
    <property type="project" value="UniProtKB-EC"/>
</dbReference>
<keyword evidence="1 3" id="KW-0378">Hydrolase</keyword>
<name>Q2G9M6_NOVAD</name>
<dbReference type="KEGG" id="nar:Saro_1002"/>
<dbReference type="STRING" id="279238.Saro_1002"/>
<dbReference type="AlphaFoldDB" id="Q2G9M6"/>